<dbReference type="KEGG" id="tne:Tneu_0328"/>
<accession>B1YBE8</accession>
<dbReference type="GO" id="GO:0003700">
    <property type="term" value="F:DNA-binding transcription factor activity"/>
    <property type="evidence" value="ECO:0007669"/>
    <property type="project" value="InterPro"/>
</dbReference>
<dbReference type="Pfam" id="PF13601">
    <property type="entry name" value="HTH_34"/>
    <property type="match status" value="1"/>
</dbReference>
<dbReference type="InterPro" id="IPR036390">
    <property type="entry name" value="WH_DNA-bd_sf"/>
</dbReference>
<dbReference type="HOGENOM" id="CLU_142189_2_0_2"/>
<name>B1YBE8_PYRNV</name>
<proteinExistence type="predicted"/>
<dbReference type="InterPro" id="IPR011991">
    <property type="entry name" value="ArsR-like_HTH"/>
</dbReference>
<evidence type="ECO:0000313" key="3">
    <source>
        <dbReference type="Proteomes" id="UP000001694"/>
    </source>
</evidence>
<dbReference type="EMBL" id="CP001014">
    <property type="protein sequence ID" value="ACB39279.1"/>
    <property type="molecule type" value="Genomic_DNA"/>
</dbReference>
<feature type="domain" description="HTH arsR-type" evidence="1">
    <location>
        <begin position="9"/>
        <end position="94"/>
    </location>
</feature>
<gene>
    <name evidence="2" type="ordered locus">Tneu_0328</name>
</gene>
<dbReference type="InterPro" id="IPR027395">
    <property type="entry name" value="WH_DNA-bd_dom"/>
</dbReference>
<dbReference type="PANTHER" id="PTHR37318:SF1">
    <property type="entry name" value="BSL7504 PROTEIN"/>
    <property type="match status" value="1"/>
</dbReference>
<dbReference type="OrthoDB" id="41119at2157"/>
<dbReference type="AlphaFoldDB" id="B1YBE8"/>
<dbReference type="Gene3D" id="1.10.10.10">
    <property type="entry name" value="Winged helix-like DNA-binding domain superfamily/Winged helix DNA-binding domain"/>
    <property type="match status" value="1"/>
</dbReference>
<dbReference type="InterPro" id="IPR036388">
    <property type="entry name" value="WH-like_DNA-bd_sf"/>
</dbReference>
<sequence length="107" mass="12288">MTEFDELMRLLGTRALSSGVRLGILIALYVVDGYITFSDLQRALDLPKSTLHEHLQILAEEGYIEYRRAITERGVRAVAKITDKGRGIVRRYLDLLRRIYQKQGEPP</sequence>
<dbReference type="eggNOG" id="arCOG00732">
    <property type="taxonomic scope" value="Archaea"/>
</dbReference>
<dbReference type="Proteomes" id="UP000001694">
    <property type="component" value="Chromosome"/>
</dbReference>
<dbReference type="SUPFAM" id="SSF46785">
    <property type="entry name" value="Winged helix' DNA-binding domain"/>
    <property type="match status" value="1"/>
</dbReference>
<dbReference type="InterPro" id="IPR001845">
    <property type="entry name" value="HTH_ArsR_DNA-bd_dom"/>
</dbReference>
<protein>
    <submittedName>
        <fullName evidence="2">Transcriptional regulator, ArsR family</fullName>
    </submittedName>
</protein>
<evidence type="ECO:0000313" key="2">
    <source>
        <dbReference type="EMBL" id="ACB39279.1"/>
    </source>
</evidence>
<dbReference type="RefSeq" id="WP_012349700.1">
    <property type="nucleotide sequence ID" value="NC_010525.1"/>
</dbReference>
<dbReference type="SMART" id="SM00418">
    <property type="entry name" value="HTH_ARSR"/>
    <property type="match status" value="1"/>
</dbReference>
<dbReference type="STRING" id="444157.Tneu_0328"/>
<evidence type="ECO:0000259" key="1">
    <source>
        <dbReference type="SMART" id="SM00418"/>
    </source>
</evidence>
<keyword evidence="3" id="KW-1185">Reference proteome</keyword>
<dbReference type="CDD" id="cd00090">
    <property type="entry name" value="HTH_ARSR"/>
    <property type="match status" value="1"/>
</dbReference>
<dbReference type="GeneID" id="6165218"/>
<dbReference type="PANTHER" id="PTHR37318">
    <property type="entry name" value="BSL7504 PROTEIN"/>
    <property type="match status" value="1"/>
</dbReference>
<reference evidence="2" key="1">
    <citation type="submission" date="2008-03" db="EMBL/GenBank/DDBJ databases">
        <title>Complete sequence of Thermoproteus neutrophilus V24Sta.</title>
        <authorList>
            <consortium name="US DOE Joint Genome Institute"/>
            <person name="Copeland A."/>
            <person name="Lucas S."/>
            <person name="Lapidus A."/>
            <person name="Glavina del Rio T."/>
            <person name="Dalin E."/>
            <person name="Tice H."/>
            <person name="Bruce D."/>
            <person name="Goodwin L."/>
            <person name="Pitluck S."/>
            <person name="Sims D."/>
            <person name="Brettin T."/>
            <person name="Detter J.C."/>
            <person name="Han C."/>
            <person name="Kuske C.R."/>
            <person name="Schmutz J."/>
            <person name="Larimer F."/>
            <person name="Land M."/>
            <person name="Hauser L."/>
            <person name="Kyrpides N."/>
            <person name="Mikhailova N."/>
            <person name="Biddle J.F."/>
            <person name="Zhang Z."/>
            <person name="Fitz-Gibbon S.T."/>
            <person name="Lowe T.M."/>
            <person name="Saltikov C."/>
            <person name="House C.H."/>
            <person name="Richardson P."/>
        </authorList>
    </citation>
    <scope>NUCLEOTIDE SEQUENCE [LARGE SCALE GENOMIC DNA]</scope>
    <source>
        <strain evidence="2">V24Sta</strain>
    </source>
</reference>
<organism evidence="2 3">
    <name type="scientific">Pyrobaculum neutrophilum (strain DSM 2338 / JCM 9278 / NBRC 100436 / V24Sta)</name>
    <name type="common">Thermoproteus neutrophilus</name>
    <dbReference type="NCBI Taxonomy" id="444157"/>
    <lineage>
        <taxon>Archaea</taxon>
        <taxon>Thermoproteota</taxon>
        <taxon>Thermoprotei</taxon>
        <taxon>Thermoproteales</taxon>
        <taxon>Thermoproteaceae</taxon>
        <taxon>Pyrobaculum</taxon>
    </lineage>
</organism>